<dbReference type="Gene3D" id="3.40.630.30">
    <property type="match status" value="2"/>
</dbReference>
<reference evidence="1" key="1">
    <citation type="journal article" date="2023" name="IScience">
        <title>Live-bearing cockroach genome reveals convergent evolutionary mechanisms linked to viviparity in insects and beyond.</title>
        <authorList>
            <person name="Fouks B."/>
            <person name="Harrison M.C."/>
            <person name="Mikhailova A.A."/>
            <person name="Marchal E."/>
            <person name="English S."/>
            <person name="Carruthers M."/>
            <person name="Jennings E.C."/>
            <person name="Chiamaka E.L."/>
            <person name="Frigard R.A."/>
            <person name="Pippel M."/>
            <person name="Attardo G.M."/>
            <person name="Benoit J.B."/>
            <person name="Bornberg-Bauer E."/>
            <person name="Tobe S.S."/>
        </authorList>
    </citation>
    <scope>NUCLEOTIDE SEQUENCE</scope>
    <source>
        <strain evidence="1">Stay&amp;Tobe</strain>
    </source>
</reference>
<comment type="caution">
    <text evidence="1">The sequence shown here is derived from an EMBL/GenBank/DDBJ whole genome shotgun (WGS) entry which is preliminary data.</text>
</comment>
<reference evidence="1" key="2">
    <citation type="submission" date="2023-05" db="EMBL/GenBank/DDBJ databases">
        <authorList>
            <person name="Fouks B."/>
        </authorList>
    </citation>
    <scope>NUCLEOTIDE SEQUENCE</scope>
    <source>
        <strain evidence="1">Stay&amp;Tobe</strain>
        <tissue evidence="1">Testes</tissue>
    </source>
</reference>
<keyword evidence="2" id="KW-1185">Reference proteome</keyword>
<dbReference type="AlphaFoldDB" id="A0AAD8EMT2"/>
<gene>
    <name evidence="1" type="ORF">L9F63_012457</name>
</gene>
<name>A0AAD8EMT2_DIPPU</name>
<dbReference type="SUPFAM" id="SSF55729">
    <property type="entry name" value="Acyl-CoA N-acyltransferases (Nat)"/>
    <property type="match status" value="1"/>
</dbReference>
<dbReference type="InterPro" id="IPR016181">
    <property type="entry name" value="Acyl_CoA_acyltransferase"/>
</dbReference>
<sequence>MSYENFRDLLVKGDLTQLQSLVNDSEDMVMLSADSKFIWERLREEHMPAVLDIMKKSVYENEGICKILDLNKRIISKKHTDSLIIDIAKAGCSLVAVEIETEKVVGISMNIMQTTEGAEIFDFFDVQWAMYVVYFATHPDYLNQGIGTGTLKANFELASLFFNGEADIISFDGSRSDGPTVEALVGVFTTKASHKIAVTLNWEEIQEFYYINLLENHKKYINVNKELKRVMILPFVWA</sequence>
<dbReference type="Proteomes" id="UP001233999">
    <property type="component" value="Unassembled WGS sequence"/>
</dbReference>
<organism evidence="1 2">
    <name type="scientific">Diploptera punctata</name>
    <name type="common">Pacific beetle cockroach</name>
    <dbReference type="NCBI Taxonomy" id="6984"/>
    <lineage>
        <taxon>Eukaryota</taxon>
        <taxon>Metazoa</taxon>
        <taxon>Ecdysozoa</taxon>
        <taxon>Arthropoda</taxon>
        <taxon>Hexapoda</taxon>
        <taxon>Insecta</taxon>
        <taxon>Pterygota</taxon>
        <taxon>Neoptera</taxon>
        <taxon>Polyneoptera</taxon>
        <taxon>Dictyoptera</taxon>
        <taxon>Blattodea</taxon>
        <taxon>Blaberoidea</taxon>
        <taxon>Blaberidae</taxon>
        <taxon>Diplopterinae</taxon>
        <taxon>Diploptera</taxon>
    </lineage>
</organism>
<proteinExistence type="predicted"/>
<accession>A0AAD8EMT2</accession>
<evidence type="ECO:0000313" key="2">
    <source>
        <dbReference type="Proteomes" id="UP001233999"/>
    </source>
</evidence>
<protein>
    <submittedName>
        <fullName evidence="1">Uncharacterized protein</fullName>
    </submittedName>
</protein>
<evidence type="ECO:0000313" key="1">
    <source>
        <dbReference type="EMBL" id="KAJ9596515.1"/>
    </source>
</evidence>
<dbReference type="EMBL" id="JASPKZ010001983">
    <property type="protein sequence ID" value="KAJ9596515.1"/>
    <property type="molecule type" value="Genomic_DNA"/>
</dbReference>